<organism evidence="1 2">
    <name type="scientific">Pseudoxanthomonas winnipegensis</name>
    <dbReference type="NCBI Taxonomy" id="2480810"/>
    <lineage>
        <taxon>Bacteria</taxon>
        <taxon>Pseudomonadati</taxon>
        <taxon>Pseudomonadota</taxon>
        <taxon>Gammaproteobacteria</taxon>
        <taxon>Lysobacterales</taxon>
        <taxon>Lysobacteraceae</taxon>
        <taxon>Pseudoxanthomonas</taxon>
    </lineage>
</organism>
<reference evidence="1 2" key="1">
    <citation type="submission" date="2019-02" db="EMBL/GenBank/DDBJ databases">
        <title>WGS of Pseudoxanthomonas species novum from clinical isolates.</title>
        <authorList>
            <person name="Bernier A.-M."/>
            <person name="Bernard K."/>
            <person name="Vachon A."/>
        </authorList>
    </citation>
    <scope>NUCLEOTIDE SEQUENCE [LARGE SCALE GENOMIC DNA]</scope>
    <source>
        <strain evidence="1 2">NML171202</strain>
    </source>
</reference>
<dbReference type="RefSeq" id="WP_130514944.1">
    <property type="nucleotide sequence ID" value="NZ_SHMB01000001.1"/>
</dbReference>
<evidence type="ECO:0000313" key="2">
    <source>
        <dbReference type="Proteomes" id="UP000291286"/>
    </source>
</evidence>
<evidence type="ECO:0000313" key="1">
    <source>
        <dbReference type="EMBL" id="TAA32932.1"/>
    </source>
</evidence>
<accession>A0A4V2HEI2</accession>
<comment type="caution">
    <text evidence="1">The sequence shown here is derived from an EMBL/GenBank/DDBJ whole genome shotgun (WGS) entry which is preliminary data.</text>
</comment>
<proteinExistence type="predicted"/>
<name>A0A4V2HEI2_9GAMM</name>
<sequence length="362" mass="40762">MKQNQAKGIGTQLVPDCNVVIDIIRACSTDDTEQTRMAKKRLSPFISFLQTCQTQGISYYISPFMGLSEMRRPEAALGPSALEKFSKIYGLAWTDTHPQLQPDLNSIGLLERGYGSLSTESQGILSKTYSPLLLMLVIARDLTHLSPLAKFKNYLRLYRRFIDIVSVREITIARFLFAPTPALSDTIYQTWEKITLNFTGRKDLSQHLPRTARQLDRAALNGALDLVILDSALLSDYRGLDGQRLDTWIVTADLKLAALTDAVHHTDLGTGQTGKYLVTHDYRDQGEYWYQTHTVMEQLTSQYRPHLRPSIALQRARALRIMGLAEQGLNGEQKPPGIPLRSTGFQRIEHHCNCVLVSPPFS</sequence>
<dbReference type="AlphaFoldDB" id="A0A4V2HEI2"/>
<dbReference type="Proteomes" id="UP000291286">
    <property type="component" value="Unassembled WGS sequence"/>
</dbReference>
<gene>
    <name evidence="1" type="ORF">EA661_01220</name>
</gene>
<dbReference type="EMBL" id="SHMB01000001">
    <property type="protein sequence ID" value="TAA32932.1"/>
    <property type="molecule type" value="Genomic_DNA"/>
</dbReference>
<protein>
    <submittedName>
        <fullName evidence="1">Uncharacterized protein</fullName>
    </submittedName>
</protein>